<protein>
    <submittedName>
        <fullName evidence="2">DUF2778 domain-containing protein</fullName>
    </submittedName>
</protein>
<dbReference type="InterPro" id="IPR021225">
    <property type="entry name" value="Tlde1_dom"/>
</dbReference>
<evidence type="ECO:0000313" key="2">
    <source>
        <dbReference type="EMBL" id="MFM0002721.1"/>
    </source>
</evidence>
<sequence>MSTLHCDGVGDFTAFSGDGNGKNNPAAAAIRDVGPLPPGHYYIVDRGSGGIFSHIKTWAYDIYNHTERGKWFALFKADDEIDDWTFVDGVKRGNFRLHPHGRQNLSEGCITLADPVAFYRLRDRLLHTTPIALPGGKGFAYGTVDVQ</sequence>
<evidence type="ECO:0000259" key="1">
    <source>
        <dbReference type="Pfam" id="PF10908"/>
    </source>
</evidence>
<proteinExistence type="predicted"/>
<keyword evidence="3" id="KW-1185">Reference proteome</keyword>
<dbReference type="EMBL" id="JAQQEZ010000010">
    <property type="protein sequence ID" value="MFM0002721.1"/>
    <property type="molecule type" value="Genomic_DNA"/>
</dbReference>
<evidence type="ECO:0000313" key="3">
    <source>
        <dbReference type="Proteomes" id="UP001629230"/>
    </source>
</evidence>
<feature type="domain" description="Tlde1" evidence="1">
    <location>
        <begin position="11"/>
        <end position="131"/>
    </location>
</feature>
<reference evidence="2 3" key="1">
    <citation type="journal article" date="2024" name="Chem. Sci.">
        <title>Discovery of megapolipeptins by genome mining of a Burkholderiales bacteria collection.</title>
        <authorList>
            <person name="Paulo B.S."/>
            <person name="Recchia M.J.J."/>
            <person name="Lee S."/>
            <person name="Fergusson C.H."/>
            <person name="Romanowski S.B."/>
            <person name="Hernandez A."/>
            <person name="Krull N."/>
            <person name="Liu D.Y."/>
            <person name="Cavanagh H."/>
            <person name="Bos A."/>
            <person name="Gray C.A."/>
            <person name="Murphy B.T."/>
            <person name="Linington R.G."/>
            <person name="Eustaquio A.S."/>
        </authorList>
    </citation>
    <scope>NUCLEOTIDE SEQUENCE [LARGE SCALE GENOMIC DNA]</scope>
    <source>
        <strain evidence="2 3">RL17-350-BIC-A</strain>
    </source>
</reference>
<comment type="caution">
    <text evidence="2">The sequence shown here is derived from an EMBL/GenBank/DDBJ whole genome shotgun (WGS) entry which is preliminary data.</text>
</comment>
<dbReference type="Pfam" id="PF10908">
    <property type="entry name" value="Tlde1_dom"/>
    <property type="match status" value="1"/>
</dbReference>
<dbReference type="Proteomes" id="UP001629230">
    <property type="component" value="Unassembled WGS sequence"/>
</dbReference>
<accession>A0ABW9ATM9</accession>
<name>A0ABW9ATM9_9BURK</name>
<gene>
    <name evidence="2" type="ORF">PQR57_17005</name>
</gene>
<dbReference type="RefSeq" id="WP_408177993.1">
    <property type="nucleotide sequence ID" value="NZ_JAQQEZ010000010.1"/>
</dbReference>
<organism evidence="2 3">
    <name type="scientific">Paraburkholderia dipogonis</name>
    <dbReference type="NCBI Taxonomy" id="1211383"/>
    <lineage>
        <taxon>Bacteria</taxon>
        <taxon>Pseudomonadati</taxon>
        <taxon>Pseudomonadota</taxon>
        <taxon>Betaproteobacteria</taxon>
        <taxon>Burkholderiales</taxon>
        <taxon>Burkholderiaceae</taxon>
        <taxon>Paraburkholderia</taxon>
    </lineage>
</organism>